<dbReference type="InterPro" id="IPR003362">
    <property type="entry name" value="Bact_transf"/>
</dbReference>
<reference evidence="9 10" key="1">
    <citation type="submission" date="2020-01" db="EMBL/GenBank/DDBJ databases">
        <title>Spongiivirga citrea KCTC 32990T.</title>
        <authorList>
            <person name="Wang G."/>
        </authorList>
    </citation>
    <scope>NUCLEOTIDE SEQUENCE [LARGE SCALE GENOMIC DNA]</scope>
    <source>
        <strain evidence="9 10">KCTC 32990</strain>
    </source>
</reference>
<comment type="similarity">
    <text evidence="2">Belongs to the bacterial sugar transferase family.</text>
</comment>
<dbReference type="Pfam" id="PF02397">
    <property type="entry name" value="Bac_transf"/>
    <property type="match status" value="1"/>
</dbReference>
<comment type="subcellular location">
    <subcellularLocation>
        <location evidence="1">Membrane</location>
        <topology evidence="1">Multi-pass membrane protein</topology>
    </subcellularLocation>
</comment>
<feature type="domain" description="Bacterial sugar transferase" evidence="8">
    <location>
        <begin position="262"/>
        <end position="445"/>
    </location>
</feature>
<organism evidence="9 10">
    <name type="scientific">Spongiivirga citrea</name>
    <dbReference type="NCBI Taxonomy" id="1481457"/>
    <lineage>
        <taxon>Bacteria</taxon>
        <taxon>Pseudomonadati</taxon>
        <taxon>Bacteroidota</taxon>
        <taxon>Flavobacteriia</taxon>
        <taxon>Flavobacteriales</taxon>
        <taxon>Flavobacteriaceae</taxon>
        <taxon>Spongiivirga</taxon>
    </lineage>
</organism>
<sequence>MNQVRGGYAKYIRPFLFTIDLAILNLVAVFFPLGLSLRNPELFYVYIIILWVVISVKNRFYEVYRFSKITSILSLIIRQFSIFFIGLYGFIGFFKEFDLSRLNLASFCLTVFLLIILVKFAFRFLLIKYRQVFRRNIRNVIVVGKGNKAKQLIQIFKTKEDFGFNFKKQFILKGESAESIDGLFDFVISNNIDEIYVSIDGTSANQQRQLIDFADINIKVLKFIPDNGVLFTRKLRFEYYDVLPILSLREIPMDDAINGFIKRTFDIIFSVLVFVCLLSWLMPLIGLIIYLDSQGPIFFKQSRPGFKEKGFNCYKFRSMRANKSTEQSAIRNDPRITKVGAFLRKTSLDELPQFINVLLGDMSVVGPRPHLWRQNMEYGEEVKKYMLRHYVKPGITGLAQTRGFRGEIERSEDIINRIRYDIFYIENWSLILDFRIIIQTVLNIFQGEDKAY</sequence>
<keyword evidence="10" id="KW-1185">Reference proteome</keyword>
<dbReference type="PANTHER" id="PTHR30576:SF0">
    <property type="entry name" value="UNDECAPRENYL-PHOSPHATE N-ACETYLGALACTOSAMINYL 1-PHOSPHATE TRANSFERASE-RELATED"/>
    <property type="match status" value="1"/>
</dbReference>
<evidence type="ECO:0000256" key="5">
    <source>
        <dbReference type="ARBA" id="ARBA00022989"/>
    </source>
</evidence>
<dbReference type="InterPro" id="IPR017475">
    <property type="entry name" value="EPS_sugar_tfrase"/>
</dbReference>
<feature type="transmembrane region" description="Helical" evidence="7">
    <location>
        <begin position="12"/>
        <end position="31"/>
    </location>
</feature>
<dbReference type="GO" id="GO:0016780">
    <property type="term" value="F:phosphotransferase activity, for other substituted phosphate groups"/>
    <property type="evidence" value="ECO:0007669"/>
    <property type="project" value="TreeGrafter"/>
</dbReference>
<accession>A0A6M0CLV4</accession>
<proteinExistence type="inferred from homology"/>
<dbReference type="Proteomes" id="UP000474296">
    <property type="component" value="Unassembled WGS sequence"/>
</dbReference>
<dbReference type="RefSeq" id="WP_164033605.1">
    <property type="nucleotide sequence ID" value="NZ_JAABOQ010000008.1"/>
</dbReference>
<dbReference type="PANTHER" id="PTHR30576">
    <property type="entry name" value="COLANIC BIOSYNTHESIS UDP-GLUCOSE LIPID CARRIER TRANSFERASE"/>
    <property type="match status" value="1"/>
</dbReference>
<keyword evidence="5 7" id="KW-1133">Transmembrane helix</keyword>
<name>A0A6M0CLV4_9FLAO</name>
<evidence type="ECO:0000256" key="1">
    <source>
        <dbReference type="ARBA" id="ARBA00004141"/>
    </source>
</evidence>
<feature type="transmembrane region" description="Helical" evidence="7">
    <location>
        <begin position="267"/>
        <end position="291"/>
    </location>
</feature>
<feature type="transmembrane region" description="Helical" evidence="7">
    <location>
        <begin position="43"/>
        <end position="60"/>
    </location>
</feature>
<dbReference type="Pfam" id="PF13727">
    <property type="entry name" value="CoA_binding_3"/>
    <property type="match status" value="1"/>
</dbReference>
<dbReference type="NCBIfam" id="TIGR03025">
    <property type="entry name" value="EPS_sugtrans"/>
    <property type="match status" value="1"/>
</dbReference>
<keyword evidence="6 7" id="KW-0472">Membrane</keyword>
<evidence type="ECO:0000259" key="8">
    <source>
        <dbReference type="Pfam" id="PF02397"/>
    </source>
</evidence>
<keyword evidence="4 7" id="KW-0812">Transmembrane</keyword>
<evidence type="ECO:0000256" key="2">
    <source>
        <dbReference type="ARBA" id="ARBA00006464"/>
    </source>
</evidence>
<comment type="caution">
    <text evidence="9">The sequence shown here is derived from an EMBL/GenBank/DDBJ whole genome shotgun (WGS) entry which is preliminary data.</text>
</comment>
<dbReference type="GO" id="GO:0016020">
    <property type="term" value="C:membrane"/>
    <property type="evidence" value="ECO:0007669"/>
    <property type="project" value="UniProtKB-SubCell"/>
</dbReference>
<evidence type="ECO:0000256" key="3">
    <source>
        <dbReference type="ARBA" id="ARBA00022679"/>
    </source>
</evidence>
<evidence type="ECO:0000256" key="7">
    <source>
        <dbReference type="SAM" id="Phobius"/>
    </source>
</evidence>
<evidence type="ECO:0000313" key="10">
    <source>
        <dbReference type="Proteomes" id="UP000474296"/>
    </source>
</evidence>
<evidence type="ECO:0000256" key="4">
    <source>
        <dbReference type="ARBA" id="ARBA00022692"/>
    </source>
</evidence>
<evidence type="ECO:0000313" key="9">
    <source>
        <dbReference type="EMBL" id="NER18918.1"/>
    </source>
</evidence>
<evidence type="ECO:0000256" key="6">
    <source>
        <dbReference type="ARBA" id="ARBA00023136"/>
    </source>
</evidence>
<dbReference type="EMBL" id="JAABOQ010000008">
    <property type="protein sequence ID" value="NER18918.1"/>
    <property type="molecule type" value="Genomic_DNA"/>
</dbReference>
<gene>
    <name evidence="9" type="ORF">GWK10_17015</name>
</gene>
<feature type="transmembrane region" description="Helical" evidence="7">
    <location>
        <begin position="103"/>
        <end position="126"/>
    </location>
</feature>
<keyword evidence="3 9" id="KW-0808">Transferase</keyword>
<dbReference type="AlphaFoldDB" id="A0A6M0CLV4"/>
<protein>
    <submittedName>
        <fullName evidence="9">Exopolysaccharide biosynthesis polyprenyl glycosylphosphotransferase</fullName>
    </submittedName>
</protein>
<feature type="transmembrane region" description="Helical" evidence="7">
    <location>
        <begin position="72"/>
        <end position="91"/>
    </location>
</feature>